<evidence type="ECO:0008006" key="4">
    <source>
        <dbReference type="Google" id="ProtNLM"/>
    </source>
</evidence>
<comment type="caution">
    <text evidence="2">The sequence shown here is derived from an EMBL/GenBank/DDBJ whole genome shotgun (WGS) entry which is preliminary data.</text>
</comment>
<dbReference type="PROSITE" id="PS51257">
    <property type="entry name" value="PROKAR_LIPOPROTEIN"/>
    <property type="match status" value="1"/>
</dbReference>
<proteinExistence type="predicted"/>
<evidence type="ECO:0000256" key="1">
    <source>
        <dbReference type="SAM" id="SignalP"/>
    </source>
</evidence>
<keyword evidence="3" id="KW-1185">Reference proteome</keyword>
<name>A0ABT9U5K6_PAEHA</name>
<feature type="signal peptide" evidence="1">
    <location>
        <begin position="1"/>
        <end position="18"/>
    </location>
</feature>
<dbReference type="RefSeq" id="WP_307206250.1">
    <property type="nucleotide sequence ID" value="NZ_JAUSSU010000009.1"/>
</dbReference>
<reference evidence="2 3" key="1">
    <citation type="submission" date="2023-07" db="EMBL/GenBank/DDBJ databases">
        <title>Sorghum-associated microbial communities from plants grown in Nebraska, USA.</title>
        <authorList>
            <person name="Schachtman D."/>
        </authorList>
    </citation>
    <scope>NUCLEOTIDE SEQUENCE [LARGE SCALE GENOMIC DNA]</scope>
    <source>
        <strain evidence="2 3">CC482</strain>
    </source>
</reference>
<sequence>MRTIATLLVVSLFSSLLAGCGSFYTGISKNTVMVKKTNQEKPDAEVEYGGLLSEDTVKTLSVNAVNKYFGHNLSLDDAMIDTSSLDQQQIKAVLADATSEMDMKQGFLVEYREQLIKVAGGIYMSTIINKYDSEDMYGVVMNAKDGEVIGLSKVNIEKRTSSPTESKKYKLTEVVGLAEQFIETMGDYEQDALEWDDSYYLNGYMTELYFKNKETDEVALSLLINIGSGEVVGFYKDIMTVLQLWIGKRMYSTSVQKRD</sequence>
<accession>A0ABT9U5K6</accession>
<protein>
    <recommendedName>
        <fullName evidence="4">Lipoprotein</fullName>
    </recommendedName>
</protein>
<gene>
    <name evidence="2" type="ORF">J2T15_004315</name>
</gene>
<organism evidence="2 3">
    <name type="scientific">Paenibacillus harenae</name>
    <dbReference type="NCBI Taxonomy" id="306543"/>
    <lineage>
        <taxon>Bacteria</taxon>
        <taxon>Bacillati</taxon>
        <taxon>Bacillota</taxon>
        <taxon>Bacilli</taxon>
        <taxon>Bacillales</taxon>
        <taxon>Paenibacillaceae</taxon>
        <taxon>Paenibacillus</taxon>
    </lineage>
</organism>
<evidence type="ECO:0000313" key="2">
    <source>
        <dbReference type="EMBL" id="MDQ0114858.1"/>
    </source>
</evidence>
<dbReference type="EMBL" id="JAUSSU010000009">
    <property type="protein sequence ID" value="MDQ0114858.1"/>
    <property type="molecule type" value="Genomic_DNA"/>
</dbReference>
<feature type="chain" id="PRO_5046666536" description="Lipoprotein" evidence="1">
    <location>
        <begin position="19"/>
        <end position="259"/>
    </location>
</feature>
<keyword evidence="1" id="KW-0732">Signal</keyword>
<evidence type="ECO:0000313" key="3">
    <source>
        <dbReference type="Proteomes" id="UP001229346"/>
    </source>
</evidence>
<dbReference type="Proteomes" id="UP001229346">
    <property type="component" value="Unassembled WGS sequence"/>
</dbReference>